<dbReference type="InterPro" id="IPR000070">
    <property type="entry name" value="Pectinesterase_cat"/>
</dbReference>
<dbReference type="Pfam" id="PF01095">
    <property type="entry name" value="Pectinesterase"/>
    <property type="match status" value="1"/>
</dbReference>
<evidence type="ECO:0000259" key="5">
    <source>
        <dbReference type="Pfam" id="PF01095"/>
    </source>
</evidence>
<organism evidence="6 7">
    <name type="scientific">Arsukibacterium tuosuense</name>
    <dbReference type="NCBI Taxonomy" id="1323745"/>
    <lineage>
        <taxon>Bacteria</taxon>
        <taxon>Pseudomonadati</taxon>
        <taxon>Pseudomonadota</taxon>
        <taxon>Gammaproteobacteria</taxon>
        <taxon>Chromatiales</taxon>
        <taxon>Chromatiaceae</taxon>
        <taxon>Arsukibacterium</taxon>
    </lineage>
</organism>
<evidence type="ECO:0000256" key="4">
    <source>
        <dbReference type="SAM" id="SignalP"/>
    </source>
</evidence>
<evidence type="ECO:0000256" key="2">
    <source>
        <dbReference type="ARBA" id="ARBA00022801"/>
    </source>
</evidence>
<feature type="domain" description="Pectinesterase catalytic" evidence="5">
    <location>
        <begin position="492"/>
        <end position="761"/>
    </location>
</feature>
<dbReference type="PANTHER" id="PTHR31321:SF57">
    <property type="entry name" value="PECTINESTERASE 53-RELATED"/>
    <property type="match status" value="1"/>
</dbReference>
<evidence type="ECO:0000313" key="7">
    <source>
        <dbReference type="Proteomes" id="UP000219353"/>
    </source>
</evidence>
<dbReference type="InterPro" id="IPR012334">
    <property type="entry name" value="Pectin_lyas_fold"/>
</dbReference>
<dbReference type="InterPro" id="IPR011050">
    <property type="entry name" value="Pectin_lyase_fold/virulence"/>
</dbReference>
<dbReference type="GO" id="GO:0030599">
    <property type="term" value="F:pectinesterase activity"/>
    <property type="evidence" value="ECO:0007669"/>
    <property type="project" value="InterPro"/>
</dbReference>
<dbReference type="SUPFAM" id="SSF51126">
    <property type="entry name" value="Pectin lyase-like"/>
    <property type="match status" value="1"/>
</dbReference>
<keyword evidence="3" id="KW-0063">Aspartyl esterase</keyword>
<proteinExistence type="inferred from homology"/>
<gene>
    <name evidence="6" type="ORF">SAMN06297280_2506</name>
</gene>
<evidence type="ECO:0000256" key="1">
    <source>
        <dbReference type="ARBA" id="ARBA00008891"/>
    </source>
</evidence>
<reference evidence="7" key="1">
    <citation type="submission" date="2017-09" db="EMBL/GenBank/DDBJ databases">
        <authorList>
            <person name="Varghese N."/>
            <person name="Submissions S."/>
        </authorList>
    </citation>
    <scope>NUCLEOTIDE SEQUENCE [LARGE SCALE GENOMIC DNA]</scope>
    <source>
        <strain evidence="7">CGMCC 1.12461</strain>
    </source>
</reference>
<dbReference type="Proteomes" id="UP000219353">
    <property type="component" value="Unassembled WGS sequence"/>
</dbReference>
<dbReference type="GO" id="GO:0042545">
    <property type="term" value="P:cell wall modification"/>
    <property type="evidence" value="ECO:0007669"/>
    <property type="project" value="InterPro"/>
</dbReference>
<keyword evidence="7" id="KW-1185">Reference proteome</keyword>
<dbReference type="PANTHER" id="PTHR31321">
    <property type="entry name" value="ACYL-COA THIOESTER HYDROLASE YBHC-RELATED"/>
    <property type="match status" value="1"/>
</dbReference>
<dbReference type="GO" id="GO:0009279">
    <property type="term" value="C:cell outer membrane"/>
    <property type="evidence" value="ECO:0007669"/>
    <property type="project" value="TreeGrafter"/>
</dbReference>
<dbReference type="Gene3D" id="2.60.120.560">
    <property type="entry name" value="Exo-inulinase, domain 1"/>
    <property type="match status" value="1"/>
</dbReference>
<keyword evidence="2" id="KW-0378">Hydrolase</keyword>
<name>A0A285J0W4_9GAMM</name>
<comment type="similarity">
    <text evidence="1">Belongs to the pectinesterase family.</text>
</comment>
<sequence length="837" mass="92041">MLSQCLSALCKSLPASMLTVLLLLCSLPLLAQQAALPQHPQYQCPQGQSDHYCQSFTDSAAGLSLLATPEAATGQPNGTLNLNLTRQTLGYKAGRIGGKVLSIDTDALKSFDSNDFFYEALVRPFANSTTDRHTFFLTMQVAGQQLHYAAGFKVSTSIYSSGLELTTLQNNQVEVLQQAPAPIVLGAQDDIDGQWYLLRVERRQGNLKLFLNSQLMLTDDTIGNADIEQLGIWSFNRSFELDYLRVGKSAITTPYINLQQAENQPLTGYQYEQSAQIEWQVTGADDSDIELVNLTPQRVALRQQPGKFTVDYLQPGSASVLLRSKSQPHIFKQLHISVLPALSFPAKTDQAVLTDIHPAVNTTVPADTLLRVNLKRLFNIGGSGAVRIYQLLTDNNRVLVDEIRVKAETDTFGSISANKLRSINRDMLWRDGTTLVIKPHSHALQSDTRYQVVIAADTVNFIDSNTQFAGIGIDANWSFSTTAVPVARPVMQVAADGAADFNTVQGALNFVMNAVDGAAVETIRLAAGIYHEPLYLFATKNLTIEGAGAELSHIQFTNYDSLNSGLGRGVDLVAGHTAGGRSLFLIEDVGQLTLKQLRFTNLHQRKQGVRNQAETVYFNSSGKLLAVNSHFISEQDTLMLKGSSYFYRCLIAGNVDFIWGQNYLSLFEQNEIRSVGNSVKQPDAEFVDGSYILQARTISADAPGFIFINNRFTSYPGPTGNRIRPGSTFLARSAGRPAYFDQVLLLNNQLGPHIAPQGWAGPANNEPVANPAIPNTNSGWREFGSADFQGKPLDLSKRQYGIELSAEQLPYQDSKAVLQQHWPDFNPEWLYSKQSQN</sequence>
<protein>
    <submittedName>
        <fullName evidence="6">Pectin methylesterase</fullName>
    </submittedName>
</protein>
<keyword evidence="4" id="KW-0732">Signal</keyword>
<feature type="signal peptide" evidence="4">
    <location>
        <begin position="1"/>
        <end position="31"/>
    </location>
</feature>
<evidence type="ECO:0000313" key="6">
    <source>
        <dbReference type="EMBL" id="SNY53955.1"/>
    </source>
</evidence>
<dbReference type="OrthoDB" id="5592990at2"/>
<dbReference type="AlphaFoldDB" id="A0A285J0W4"/>
<dbReference type="Gene3D" id="2.160.20.10">
    <property type="entry name" value="Single-stranded right-handed beta-helix, Pectin lyase-like"/>
    <property type="match status" value="1"/>
</dbReference>
<feature type="chain" id="PRO_5012108784" evidence="4">
    <location>
        <begin position="32"/>
        <end position="837"/>
    </location>
</feature>
<dbReference type="EMBL" id="OBEB01000005">
    <property type="protein sequence ID" value="SNY53955.1"/>
    <property type="molecule type" value="Genomic_DNA"/>
</dbReference>
<accession>A0A285J0W4</accession>
<evidence type="ECO:0000256" key="3">
    <source>
        <dbReference type="ARBA" id="ARBA00023085"/>
    </source>
</evidence>